<evidence type="ECO:0000256" key="1">
    <source>
        <dbReference type="ARBA" id="ARBA00023015"/>
    </source>
</evidence>
<dbReference type="GO" id="GO:0003677">
    <property type="term" value="F:DNA binding"/>
    <property type="evidence" value="ECO:0007669"/>
    <property type="project" value="UniProtKB-KW"/>
</dbReference>
<dbReference type="AlphaFoldDB" id="A0A318NHB7"/>
<feature type="domain" description="HTH arsR-type" evidence="5">
    <location>
        <begin position="249"/>
        <end position="323"/>
    </location>
</feature>
<dbReference type="EMBL" id="PYBV01000026">
    <property type="protein sequence ID" value="PYC67712.1"/>
    <property type="molecule type" value="Genomic_DNA"/>
</dbReference>
<organism evidence="7 8">
    <name type="scientific">Micromonospora arborensis</name>
    <dbReference type="NCBI Taxonomy" id="2116518"/>
    <lineage>
        <taxon>Bacteria</taxon>
        <taxon>Bacillati</taxon>
        <taxon>Actinomycetota</taxon>
        <taxon>Actinomycetes</taxon>
        <taxon>Micromonosporales</taxon>
        <taxon>Micromonosporaceae</taxon>
        <taxon>Micromonospora</taxon>
    </lineage>
</organism>
<keyword evidence="2" id="KW-0238">DNA-binding</keyword>
<evidence type="ECO:0000256" key="3">
    <source>
        <dbReference type="ARBA" id="ARBA00023163"/>
    </source>
</evidence>
<accession>A0A318NHB7</accession>
<dbReference type="InterPro" id="IPR001845">
    <property type="entry name" value="HTH_ArsR_DNA-bd_dom"/>
</dbReference>
<dbReference type="InterPro" id="IPR036390">
    <property type="entry name" value="WH_DNA-bd_sf"/>
</dbReference>
<evidence type="ECO:0000259" key="6">
    <source>
        <dbReference type="SMART" id="SM00419"/>
    </source>
</evidence>
<dbReference type="SUPFAM" id="SSF46785">
    <property type="entry name" value="Winged helix' DNA-binding domain"/>
    <property type="match status" value="1"/>
</dbReference>
<evidence type="ECO:0000256" key="4">
    <source>
        <dbReference type="SAM" id="MobiDB-lite"/>
    </source>
</evidence>
<dbReference type="Gene3D" id="1.10.10.10">
    <property type="entry name" value="Winged helix-like DNA-binding domain superfamily/Winged helix DNA-binding domain"/>
    <property type="match status" value="1"/>
</dbReference>
<dbReference type="InterPro" id="IPR012318">
    <property type="entry name" value="HTH_CRP"/>
</dbReference>
<keyword evidence="1" id="KW-0805">Transcription regulation</keyword>
<dbReference type="Pfam" id="PF12840">
    <property type="entry name" value="HTH_20"/>
    <property type="match status" value="1"/>
</dbReference>
<feature type="compositionally biased region" description="Low complexity" evidence="4">
    <location>
        <begin position="339"/>
        <end position="350"/>
    </location>
</feature>
<dbReference type="SMART" id="SM00419">
    <property type="entry name" value="HTH_CRP"/>
    <property type="match status" value="1"/>
</dbReference>
<dbReference type="GO" id="GO:0003700">
    <property type="term" value="F:DNA-binding transcription factor activity"/>
    <property type="evidence" value="ECO:0007669"/>
    <property type="project" value="InterPro"/>
</dbReference>
<dbReference type="Proteomes" id="UP000248333">
    <property type="component" value="Unassembled WGS sequence"/>
</dbReference>
<protein>
    <submittedName>
        <fullName evidence="7">Transcriptional regulator</fullName>
    </submittedName>
</protein>
<reference evidence="7 8" key="1">
    <citation type="submission" date="2018-03" db="EMBL/GenBank/DDBJ databases">
        <title>Bioinformatic expansion and discovery of thiopeptide antibiotics.</title>
        <authorList>
            <person name="Schwalen C.J."/>
            <person name="Hudson G.A."/>
            <person name="Mitchell D.A."/>
        </authorList>
    </citation>
    <scope>NUCLEOTIDE SEQUENCE [LARGE SCALE GENOMIC DNA]</scope>
    <source>
        <strain evidence="7 8">NRRL 8041</strain>
    </source>
</reference>
<dbReference type="InterPro" id="IPR051011">
    <property type="entry name" value="Metal_resp_trans_reg"/>
</dbReference>
<evidence type="ECO:0000259" key="5">
    <source>
        <dbReference type="SMART" id="SM00418"/>
    </source>
</evidence>
<dbReference type="RefSeq" id="WP_110565290.1">
    <property type="nucleotide sequence ID" value="NZ_PYBV01000026.1"/>
</dbReference>
<dbReference type="PANTHER" id="PTHR43132:SF8">
    <property type="entry name" value="HTH-TYPE TRANSCRIPTIONAL REGULATOR KMTR"/>
    <property type="match status" value="1"/>
</dbReference>
<dbReference type="InterPro" id="IPR036388">
    <property type="entry name" value="WH-like_DNA-bd_sf"/>
</dbReference>
<keyword evidence="3" id="KW-0804">Transcription</keyword>
<dbReference type="SMART" id="SM00418">
    <property type="entry name" value="HTH_ARSR"/>
    <property type="match status" value="1"/>
</dbReference>
<evidence type="ECO:0000256" key="2">
    <source>
        <dbReference type="ARBA" id="ARBA00023125"/>
    </source>
</evidence>
<evidence type="ECO:0000313" key="7">
    <source>
        <dbReference type="EMBL" id="PYC67712.1"/>
    </source>
</evidence>
<evidence type="ECO:0000313" key="8">
    <source>
        <dbReference type="Proteomes" id="UP000248333"/>
    </source>
</evidence>
<dbReference type="PANTHER" id="PTHR43132">
    <property type="entry name" value="ARSENICAL RESISTANCE OPERON REPRESSOR ARSR-RELATED"/>
    <property type="match status" value="1"/>
</dbReference>
<dbReference type="OrthoDB" id="3542816at2"/>
<name>A0A318NHB7_9ACTN</name>
<sequence length="350" mass="37610">MMLVGLDARDLAMTRFAVSPLWEAVASVRIIKRPHQFPEHLAWYEQVRPRLAGMDWGLFADLVRMPTPVIPTFVCPPPATSQPTLDVELATLVATPSEAVRASLDALPGPRSSSLAALYADPSAELVRLATVIRAYVGVVIDPYWPRMRTLLEREVLLGAQRMAADGVHGLLNQLDPFVRLDADTLSVEHIVLAGTVRLDGRGLLLVPSVFSGRRVWSNFGSPGQAVLRFPARAVATLWERDPTPHRRGLARVLGRSRAALLHELAVPTSTLELAERCGLTPGTVSQHLGALREAGLVGTHRVGRFVLYARTTAAEALIAASGAAVTGDPSARSDARAARCPSSAAHPPA</sequence>
<comment type="caution">
    <text evidence="7">The sequence shown here is derived from an EMBL/GenBank/DDBJ whole genome shotgun (WGS) entry which is preliminary data.</text>
</comment>
<gene>
    <name evidence="7" type="ORF">C7C45_20440</name>
</gene>
<dbReference type="InterPro" id="IPR011991">
    <property type="entry name" value="ArsR-like_HTH"/>
</dbReference>
<feature type="region of interest" description="Disordered" evidence="4">
    <location>
        <begin position="327"/>
        <end position="350"/>
    </location>
</feature>
<dbReference type="CDD" id="cd00090">
    <property type="entry name" value="HTH_ARSR"/>
    <property type="match status" value="1"/>
</dbReference>
<feature type="domain" description="HTH crp-type" evidence="6">
    <location>
        <begin position="261"/>
        <end position="311"/>
    </location>
</feature>
<keyword evidence="8" id="KW-1185">Reference proteome</keyword>
<proteinExistence type="predicted"/>